<keyword evidence="9" id="KW-0028">Amino-acid biosynthesis</keyword>
<evidence type="ECO:0000256" key="6">
    <source>
        <dbReference type="ARBA" id="ARBA00022679"/>
    </source>
</evidence>
<comment type="cofactor">
    <cofactor evidence="1 9">
        <name>pyridoxal 5'-phosphate</name>
        <dbReference type="ChEBI" id="CHEBI:597326"/>
    </cofactor>
</comment>
<dbReference type="Pfam" id="PF00155">
    <property type="entry name" value="Aminotran_1_2"/>
    <property type="match status" value="1"/>
</dbReference>
<comment type="subunit">
    <text evidence="4 9">Homodimer.</text>
</comment>
<comment type="caution">
    <text evidence="11">The sequence shown here is derived from an EMBL/GenBank/DDBJ whole genome shotgun (WGS) entry which is preliminary data.</text>
</comment>
<gene>
    <name evidence="9" type="primary">hisC</name>
    <name evidence="11" type="ORF">ACFOW7_01615</name>
</gene>
<comment type="caution">
    <text evidence="9">Lacks conserved residue(s) required for the propagation of feature annotation.</text>
</comment>
<comment type="catalytic activity">
    <reaction evidence="8 9">
        <text>L-histidinol phosphate + 2-oxoglutarate = 3-(imidazol-4-yl)-2-oxopropyl phosphate + L-glutamate</text>
        <dbReference type="Rhea" id="RHEA:23744"/>
        <dbReference type="ChEBI" id="CHEBI:16810"/>
        <dbReference type="ChEBI" id="CHEBI:29985"/>
        <dbReference type="ChEBI" id="CHEBI:57766"/>
        <dbReference type="ChEBI" id="CHEBI:57980"/>
        <dbReference type="EC" id="2.6.1.9"/>
    </reaction>
</comment>
<comment type="similarity">
    <text evidence="3 9">Belongs to the class-II pyridoxal-phosphate-dependent aminotransferase family. Histidinol-phosphate aminotransferase subfamily.</text>
</comment>
<keyword evidence="6 9" id="KW-0808">Transferase</keyword>
<dbReference type="InterPro" id="IPR015422">
    <property type="entry name" value="PyrdxlP-dep_Trfase_small"/>
</dbReference>
<dbReference type="InterPro" id="IPR015424">
    <property type="entry name" value="PyrdxlP-dep_Trfase"/>
</dbReference>
<proteinExistence type="inferred from homology"/>
<dbReference type="PANTHER" id="PTHR43643">
    <property type="entry name" value="HISTIDINOL-PHOSPHATE AMINOTRANSFERASE 2"/>
    <property type="match status" value="1"/>
</dbReference>
<keyword evidence="5 9" id="KW-0032">Aminotransferase</keyword>
<accession>A0ABV8ML94</accession>
<name>A0ABV8ML94_9NEIS</name>
<feature type="domain" description="Aminotransferase class I/classII large" evidence="10">
    <location>
        <begin position="37"/>
        <end position="355"/>
    </location>
</feature>
<comment type="pathway">
    <text evidence="2 9">Amino-acid biosynthesis; L-histidine biosynthesis; L-histidine from 5-phospho-alpha-D-ribose 1-diphosphate: step 7/9.</text>
</comment>
<evidence type="ECO:0000256" key="5">
    <source>
        <dbReference type="ARBA" id="ARBA00022576"/>
    </source>
</evidence>
<dbReference type="EMBL" id="JBHSBU010000001">
    <property type="protein sequence ID" value="MFC4158045.1"/>
    <property type="molecule type" value="Genomic_DNA"/>
</dbReference>
<evidence type="ECO:0000256" key="2">
    <source>
        <dbReference type="ARBA" id="ARBA00005011"/>
    </source>
</evidence>
<sequence length="365" mass="38929">MLPASRSCAAIGTLTPRQTEPSPAELARQLGIPSGQLVQLARNENPLGCSPQAHGAVLAGLNRLHRYPDTAGTVLKQTLATRFGLSPAHIVLGNGSCDLLDRVSRTFLSSEHSAVYAQYGPAAFPRAIRAMGATAIEVRASDYGHDLMAMLAAIRSDTRLVLIANPNDPTGTLCRPGDIVDFLERCPPEVLVVLDEAYVEFVPAERRVDSLGLLHRFPNLLLCRTLSHAYGLASLRIGFALCSPELAEQLDRLGPPFPLNGLAEAAALAALDDAEFLAATRRNNEAGLAQIGTALLGLGLPFIPGNASFLCFHVGDGALLDQFLRERGVLVRLLTDHGLPDSLRVSIGLPAENARFIEVMNEALA</sequence>
<evidence type="ECO:0000256" key="3">
    <source>
        <dbReference type="ARBA" id="ARBA00007970"/>
    </source>
</evidence>
<dbReference type="SUPFAM" id="SSF53383">
    <property type="entry name" value="PLP-dependent transferases"/>
    <property type="match status" value="1"/>
</dbReference>
<dbReference type="Gene3D" id="3.40.640.10">
    <property type="entry name" value="Type I PLP-dependent aspartate aminotransferase-like (Major domain)"/>
    <property type="match status" value="1"/>
</dbReference>
<dbReference type="InterPro" id="IPR015421">
    <property type="entry name" value="PyrdxlP-dep_Trfase_major"/>
</dbReference>
<keyword evidence="9" id="KW-0368">Histidine biosynthesis</keyword>
<evidence type="ECO:0000256" key="8">
    <source>
        <dbReference type="ARBA" id="ARBA00047481"/>
    </source>
</evidence>
<keyword evidence="7 9" id="KW-0663">Pyridoxal phosphate</keyword>
<evidence type="ECO:0000256" key="4">
    <source>
        <dbReference type="ARBA" id="ARBA00011738"/>
    </source>
</evidence>
<dbReference type="InterPro" id="IPR005861">
    <property type="entry name" value="HisP_aminotrans"/>
</dbReference>
<dbReference type="Gene3D" id="3.90.1150.10">
    <property type="entry name" value="Aspartate Aminotransferase, domain 1"/>
    <property type="match status" value="1"/>
</dbReference>
<dbReference type="InterPro" id="IPR050106">
    <property type="entry name" value="HistidinolP_aminotransfase"/>
</dbReference>
<dbReference type="CDD" id="cd00609">
    <property type="entry name" value="AAT_like"/>
    <property type="match status" value="1"/>
</dbReference>
<dbReference type="GO" id="GO:0004400">
    <property type="term" value="F:histidinol-phosphate transaminase activity"/>
    <property type="evidence" value="ECO:0007669"/>
    <property type="project" value="UniProtKB-EC"/>
</dbReference>
<evidence type="ECO:0000259" key="10">
    <source>
        <dbReference type="Pfam" id="PF00155"/>
    </source>
</evidence>
<dbReference type="Proteomes" id="UP001595791">
    <property type="component" value="Unassembled WGS sequence"/>
</dbReference>
<evidence type="ECO:0000313" key="11">
    <source>
        <dbReference type="EMBL" id="MFC4158045.1"/>
    </source>
</evidence>
<dbReference type="EC" id="2.6.1.9" evidence="9"/>
<evidence type="ECO:0000256" key="1">
    <source>
        <dbReference type="ARBA" id="ARBA00001933"/>
    </source>
</evidence>
<reference evidence="12" key="1">
    <citation type="journal article" date="2019" name="Int. J. Syst. Evol. Microbiol.">
        <title>The Global Catalogue of Microorganisms (GCM) 10K type strain sequencing project: providing services to taxonomists for standard genome sequencing and annotation.</title>
        <authorList>
            <consortium name="The Broad Institute Genomics Platform"/>
            <consortium name="The Broad Institute Genome Sequencing Center for Infectious Disease"/>
            <person name="Wu L."/>
            <person name="Ma J."/>
        </authorList>
    </citation>
    <scope>NUCLEOTIDE SEQUENCE [LARGE SCALE GENOMIC DNA]</scope>
    <source>
        <strain evidence="12">LMG 29894</strain>
    </source>
</reference>
<dbReference type="HAMAP" id="MF_01023">
    <property type="entry name" value="HisC_aminotrans_2"/>
    <property type="match status" value="1"/>
</dbReference>
<dbReference type="PANTHER" id="PTHR43643:SF3">
    <property type="entry name" value="HISTIDINOL-PHOSPHATE AMINOTRANSFERASE"/>
    <property type="match status" value="1"/>
</dbReference>
<keyword evidence="12" id="KW-1185">Reference proteome</keyword>
<evidence type="ECO:0000313" key="12">
    <source>
        <dbReference type="Proteomes" id="UP001595791"/>
    </source>
</evidence>
<protein>
    <recommendedName>
        <fullName evidence="9">Histidinol-phosphate aminotransferase</fullName>
        <ecNumber evidence="9">2.6.1.9</ecNumber>
    </recommendedName>
    <alternativeName>
        <fullName evidence="9">Imidazole acetol-phosphate transaminase</fullName>
    </alternativeName>
</protein>
<dbReference type="InterPro" id="IPR004839">
    <property type="entry name" value="Aminotransferase_I/II_large"/>
</dbReference>
<organism evidence="11 12">
    <name type="scientific">Chitinimonas lacunae</name>
    <dbReference type="NCBI Taxonomy" id="1963018"/>
    <lineage>
        <taxon>Bacteria</taxon>
        <taxon>Pseudomonadati</taxon>
        <taxon>Pseudomonadota</taxon>
        <taxon>Betaproteobacteria</taxon>
        <taxon>Neisseriales</taxon>
        <taxon>Chitinibacteraceae</taxon>
        <taxon>Chitinimonas</taxon>
    </lineage>
</organism>
<dbReference type="RefSeq" id="WP_378160311.1">
    <property type="nucleotide sequence ID" value="NZ_JBHSBU010000001.1"/>
</dbReference>
<evidence type="ECO:0000256" key="9">
    <source>
        <dbReference type="HAMAP-Rule" id="MF_01023"/>
    </source>
</evidence>
<evidence type="ECO:0000256" key="7">
    <source>
        <dbReference type="ARBA" id="ARBA00022898"/>
    </source>
</evidence>